<organism evidence="2 3">
    <name type="scientific">Thorsellia anophelis DSM 18579</name>
    <dbReference type="NCBI Taxonomy" id="1123402"/>
    <lineage>
        <taxon>Bacteria</taxon>
        <taxon>Pseudomonadati</taxon>
        <taxon>Pseudomonadota</taxon>
        <taxon>Gammaproteobacteria</taxon>
        <taxon>Enterobacterales</taxon>
        <taxon>Thorselliaceae</taxon>
        <taxon>Thorsellia</taxon>
    </lineage>
</organism>
<dbReference type="InterPro" id="IPR000182">
    <property type="entry name" value="GNAT_dom"/>
</dbReference>
<keyword evidence="3" id="KW-1185">Reference proteome</keyword>
<dbReference type="PANTHER" id="PTHR43451:SF1">
    <property type="entry name" value="ACETYLTRANSFERASE"/>
    <property type="match status" value="1"/>
</dbReference>
<sequence length="158" mass="18437">MIQSYTLKSLEVFYASVHSIDLSEYSLAQQQAWAALPINHEKWASRLQKSRPYYLTVGNKVAGFIEFDMNGKIDCFYVHPHFQRQKIAMQLYQYIENIAYQNSIPLLSVDASKVIKPLFEKQGFMVIKENLFQINDVDLINFTMQKILNVNHITQVKN</sequence>
<accession>A0A1I0DQ98</accession>
<dbReference type="AlphaFoldDB" id="A0A1I0DQ98"/>
<evidence type="ECO:0000259" key="1">
    <source>
        <dbReference type="PROSITE" id="PS51186"/>
    </source>
</evidence>
<gene>
    <name evidence="2" type="ORF">SAMN02583745_02087</name>
</gene>
<proteinExistence type="predicted"/>
<dbReference type="SUPFAM" id="SSF55729">
    <property type="entry name" value="Acyl-CoA N-acyltransferases (Nat)"/>
    <property type="match status" value="1"/>
</dbReference>
<evidence type="ECO:0000313" key="2">
    <source>
        <dbReference type="EMBL" id="SET34728.1"/>
    </source>
</evidence>
<evidence type="ECO:0000313" key="3">
    <source>
        <dbReference type="Proteomes" id="UP000242642"/>
    </source>
</evidence>
<keyword evidence="2" id="KW-0808">Transferase</keyword>
<dbReference type="RefSeq" id="WP_093320678.1">
    <property type="nucleotide sequence ID" value="NZ_FOHV01000018.1"/>
</dbReference>
<dbReference type="GO" id="GO:0016747">
    <property type="term" value="F:acyltransferase activity, transferring groups other than amino-acyl groups"/>
    <property type="evidence" value="ECO:0007669"/>
    <property type="project" value="InterPro"/>
</dbReference>
<dbReference type="PROSITE" id="PS51186">
    <property type="entry name" value="GNAT"/>
    <property type="match status" value="1"/>
</dbReference>
<dbReference type="Proteomes" id="UP000242642">
    <property type="component" value="Unassembled WGS sequence"/>
</dbReference>
<feature type="domain" description="N-acetyltransferase" evidence="1">
    <location>
        <begin position="12"/>
        <end position="149"/>
    </location>
</feature>
<reference evidence="3" key="1">
    <citation type="submission" date="2016-10" db="EMBL/GenBank/DDBJ databases">
        <authorList>
            <person name="Varghese N."/>
            <person name="Submissions S."/>
        </authorList>
    </citation>
    <scope>NUCLEOTIDE SEQUENCE [LARGE SCALE GENOMIC DNA]</scope>
    <source>
        <strain evidence="3">DSM 18579</strain>
    </source>
</reference>
<dbReference type="PANTHER" id="PTHR43451">
    <property type="entry name" value="ACETYLTRANSFERASE (GNAT) FAMILY PROTEIN"/>
    <property type="match status" value="1"/>
</dbReference>
<dbReference type="EMBL" id="FOHV01000018">
    <property type="protein sequence ID" value="SET34728.1"/>
    <property type="molecule type" value="Genomic_DNA"/>
</dbReference>
<dbReference type="Gene3D" id="3.40.630.30">
    <property type="match status" value="1"/>
</dbReference>
<protein>
    <submittedName>
        <fullName evidence="2">Putative acetyltransferase</fullName>
    </submittedName>
</protein>
<dbReference type="InterPro" id="IPR052564">
    <property type="entry name" value="N-acetyltrans/Recomb-assoc"/>
</dbReference>
<dbReference type="STRING" id="1123402.SAMN02583745_02087"/>
<dbReference type="OrthoDB" id="5355033at2"/>
<dbReference type="CDD" id="cd04301">
    <property type="entry name" value="NAT_SF"/>
    <property type="match status" value="1"/>
</dbReference>
<name>A0A1I0DQ98_9GAMM</name>
<dbReference type="Pfam" id="PF13673">
    <property type="entry name" value="Acetyltransf_10"/>
    <property type="match status" value="1"/>
</dbReference>
<dbReference type="InterPro" id="IPR016181">
    <property type="entry name" value="Acyl_CoA_acyltransferase"/>
</dbReference>